<feature type="compositionally biased region" description="Basic and acidic residues" evidence="1">
    <location>
        <begin position="83"/>
        <end position="92"/>
    </location>
</feature>
<gene>
    <name evidence="2" type="ORF">PENSUB_11270</name>
</gene>
<feature type="region of interest" description="Disordered" evidence="1">
    <location>
        <begin position="1"/>
        <end position="98"/>
    </location>
</feature>
<evidence type="ECO:0000313" key="2">
    <source>
        <dbReference type="EMBL" id="OKO95191.1"/>
    </source>
</evidence>
<proteinExistence type="predicted"/>
<protein>
    <submittedName>
        <fullName evidence="2">Uncharacterized protein</fullName>
    </submittedName>
</protein>
<name>A0A1Q5T4P2_9EURO</name>
<evidence type="ECO:0000313" key="3">
    <source>
        <dbReference type="Proteomes" id="UP000186955"/>
    </source>
</evidence>
<evidence type="ECO:0000256" key="1">
    <source>
        <dbReference type="SAM" id="MobiDB-lite"/>
    </source>
</evidence>
<comment type="caution">
    <text evidence="2">The sequence shown here is derived from an EMBL/GenBank/DDBJ whole genome shotgun (WGS) entry which is preliminary data.</text>
</comment>
<sequence>MTQDSLWRVRAAQDPQRRVYTKRQVKPLSQDGILRARDANRSIKKRKEKENAAEKRRIDKAAEKAYGFKPSQLSDETIQSAKDSAKEAKDNGELFYMG</sequence>
<keyword evidence="3" id="KW-1185">Reference proteome</keyword>
<reference evidence="2 3" key="1">
    <citation type="submission" date="2016-10" db="EMBL/GenBank/DDBJ databases">
        <title>Genome sequence of the ascomycete fungus Penicillium subrubescens.</title>
        <authorList>
            <person name="De Vries R.P."/>
            <person name="Peng M."/>
            <person name="Dilokpimol A."/>
            <person name="Hilden K."/>
            <person name="Makela M.R."/>
            <person name="Grigoriev I."/>
            <person name="Riley R."/>
            <person name="Granchi Z."/>
        </authorList>
    </citation>
    <scope>NUCLEOTIDE SEQUENCE [LARGE SCALE GENOMIC DNA]</scope>
    <source>
        <strain evidence="2 3">CBS 132785</strain>
    </source>
</reference>
<dbReference type="AlphaFoldDB" id="A0A1Q5T4P2"/>
<dbReference type="Proteomes" id="UP000186955">
    <property type="component" value="Unassembled WGS sequence"/>
</dbReference>
<feature type="compositionally biased region" description="Basic and acidic residues" evidence="1">
    <location>
        <begin position="48"/>
        <end position="63"/>
    </location>
</feature>
<dbReference type="EMBL" id="MNBE01000706">
    <property type="protein sequence ID" value="OKO95191.1"/>
    <property type="molecule type" value="Genomic_DNA"/>
</dbReference>
<feature type="compositionally biased region" description="Polar residues" evidence="1">
    <location>
        <begin position="71"/>
        <end position="82"/>
    </location>
</feature>
<organism evidence="2 3">
    <name type="scientific">Penicillium subrubescens</name>
    <dbReference type="NCBI Taxonomy" id="1316194"/>
    <lineage>
        <taxon>Eukaryota</taxon>
        <taxon>Fungi</taxon>
        <taxon>Dikarya</taxon>
        <taxon>Ascomycota</taxon>
        <taxon>Pezizomycotina</taxon>
        <taxon>Eurotiomycetes</taxon>
        <taxon>Eurotiomycetidae</taxon>
        <taxon>Eurotiales</taxon>
        <taxon>Aspergillaceae</taxon>
        <taxon>Penicillium</taxon>
    </lineage>
</organism>
<accession>A0A1Q5T4P2</accession>